<dbReference type="Gene3D" id="3.90.550.50">
    <property type="match status" value="1"/>
</dbReference>
<dbReference type="InterPro" id="IPR002659">
    <property type="entry name" value="Glyco_trans_31"/>
</dbReference>
<evidence type="ECO:0000313" key="12">
    <source>
        <dbReference type="Proteomes" id="UP001347796"/>
    </source>
</evidence>
<comment type="caution">
    <text evidence="11">The sequence shown here is derived from an EMBL/GenBank/DDBJ whole genome shotgun (WGS) entry which is preliminary data.</text>
</comment>
<keyword evidence="12" id="KW-1185">Reference proteome</keyword>
<dbReference type="Pfam" id="PF01762">
    <property type="entry name" value="Galactosyl_T"/>
    <property type="match status" value="1"/>
</dbReference>
<dbReference type="GO" id="GO:0000139">
    <property type="term" value="C:Golgi membrane"/>
    <property type="evidence" value="ECO:0007669"/>
    <property type="project" value="UniProtKB-SubCell"/>
</dbReference>
<keyword evidence="7 10" id="KW-1133">Transmembrane helix</keyword>
<comment type="similarity">
    <text evidence="2 10">Belongs to the glycosyltransferase 31 family.</text>
</comment>
<evidence type="ECO:0000256" key="1">
    <source>
        <dbReference type="ARBA" id="ARBA00004323"/>
    </source>
</evidence>
<keyword evidence="4" id="KW-0808">Transferase</keyword>
<keyword evidence="6 10" id="KW-0735">Signal-anchor</keyword>
<evidence type="ECO:0000256" key="3">
    <source>
        <dbReference type="ARBA" id="ARBA00022676"/>
    </source>
</evidence>
<dbReference type="GO" id="GO:0016758">
    <property type="term" value="F:hexosyltransferase activity"/>
    <property type="evidence" value="ECO:0007669"/>
    <property type="project" value="InterPro"/>
</dbReference>
<organism evidence="11 12">
    <name type="scientific">Patella caerulea</name>
    <name type="common">Rayed Mediterranean limpet</name>
    <dbReference type="NCBI Taxonomy" id="87958"/>
    <lineage>
        <taxon>Eukaryota</taxon>
        <taxon>Metazoa</taxon>
        <taxon>Spiralia</taxon>
        <taxon>Lophotrochozoa</taxon>
        <taxon>Mollusca</taxon>
        <taxon>Gastropoda</taxon>
        <taxon>Patellogastropoda</taxon>
        <taxon>Patelloidea</taxon>
        <taxon>Patellidae</taxon>
        <taxon>Patella</taxon>
    </lineage>
</organism>
<evidence type="ECO:0000256" key="6">
    <source>
        <dbReference type="ARBA" id="ARBA00022968"/>
    </source>
</evidence>
<proteinExistence type="inferred from homology"/>
<gene>
    <name evidence="11" type="ORF">SNE40_018727</name>
</gene>
<dbReference type="EMBL" id="JAZGQO010000014">
    <property type="protein sequence ID" value="KAK6170309.1"/>
    <property type="molecule type" value="Genomic_DNA"/>
</dbReference>
<protein>
    <recommendedName>
        <fullName evidence="10">Hexosyltransferase</fullName>
        <ecNumber evidence="10">2.4.1.-</ecNumber>
    </recommendedName>
</protein>
<keyword evidence="5 10" id="KW-0812">Transmembrane</keyword>
<name>A0AAN8P8G3_PATCE</name>
<reference evidence="11 12" key="1">
    <citation type="submission" date="2024-01" db="EMBL/GenBank/DDBJ databases">
        <title>The genome of the rayed Mediterranean limpet Patella caerulea (Linnaeus, 1758).</title>
        <authorList>
            <person name="Anh-Thu Weber A."/>
            <person name="Halstead-Nussloch G."/>
        </authorList>
    </citation>
    <scope>NUCLEOTIDE SEQUENCE [LARGE SCALE GENOMIC DNA]</scope>
    <source>
        <strain evidence="11">AATW-2023a</strain>
        <tissue evidence="11">Whole specimen</tissue>
    </source>
</reference>
<dbReference type="PANTHER" id="PTHR11214:SF314">
    <property type="entry name" value="HEXOSYLTRANSFERASE"/>
    <property type="match status" value="1"/>
</dbReference>
<evidence type="ECO:0000313" key="11">
    <source>
        <dbReference type="EMBL" id="KAK6170309.1"/>
    </source>
</evidence>
<accession>A0AAN8P8G3</accession>
<evidence type="ECO:0000256" key="5">
    <source>
        <dbReference type="ARBA" id="ARBA00022692"/>
    </source>
</evidence>
<evidence type="ECO:0000256" key="8">
    <source>
        <dbReference type="ARBA" id="ARBA00023034"/>
    </source>
</evidence>
<dbReference type="Proteomes" id="UP001347796">
    <property type="component" value="Unassembled WGS sequence"/>
</dbReference>
<dbReference type="GO" id="GO:0006493">
    <property type="term" value="P:protein O-linked glycosylation"/>
    <property type="evidence" value="ECO:0007669"/>
    <property type="project" value="TreeGrafter"/>
</dbReference>
<feature type="transmembrane region" description="Helical" evidence="10">
    <location>
        <begin position="16"/>
        <end position="34"/>
    </location>
</feature>
<dbReference type="AlphaFoldDB" id="A0AAN8P8G3"/>
<evidence type="ECO:0000256" key="7">
    <source>
        <dbReference type="ARBA" id="ARBA00022989"/>
    </source>
</evidence>
<evidence type="ECO:0000256" key="10">
    <source>
        <dbReference type="RuleBase" id="RU363063"/>
    </source>
</evidence>
<keyword evidence="8 10" id="KW-0333">Golgi apparatus</keyword>
<keyword evidence="9 10" id="KW-0472">Membrane</keyword>
<keyword evidence="3 10" id="KW-0328">Glycosyltransferase</keyword>
<dbReference type="PANTHER" id="PTHR11214">
    <property type="entry name" value="BETA-1,3-N-ACETYLGLUCOSAMINYLTRANSFERASE"/>
    <property type="match status" value="1"/>
</dbReference>
<dbReference type="EC" id="2.4.1.-" evidence="10"/>
<comment type="subcellular location">
    <subcellularLocation>
        <location evidence="1 10">Golgi apparatus membrane</location>
        <topology evidence="1 10">Single-pass type II membrane protein</topology>
    </subcellularLocation>
</comment>
<evidence type="ECO:0000256" key="2">
    <source>
        <dbReference type="ARBA" id="ARBA00008661"/>
    </source>
</evidence>
<evidence type="ECO:0000256" key="9">
    <source>
        <dbReference type="ARBA" id="ARBA00023136"/>
    </source>
</evidence>
<sequence>MINVRPLFVMRACLKYFKYGTGILIIFICYFLWIQTNSNCFQDKLNSTQLMDDNSTYNLNTPPTKVRVPKLKSINSKKSNPIFNGQYILNNINICNQFVPVDIIVVVHSNPAHFAQRFTIRRTCGMRKLFLPIEVRVIFLLGRVDNKKIHENIINEHSRYGDTIQGDFKDAYHNLTFKAVMGLHWVSHYCSDAKYVIKIDDDVVFNMWRFLKEVYAKHLYSSKAIYGISKFRDLIPRTGKWSVPFNILKGFKYYPYEFCTGFVLIMSADIIPDLYRASFKVPFFWLDDVYVTGMLRTVVGGIAIKQKETHLILSPESDGLKCLKEMLYVCPYLAVGYKSLRTYKEVWKLFKKRNEK</sequence>
<evidence type="ECO:0000256" key="4">
    <source>
        <dbReference type="ARBA" id="ARBA00022679"/>
    </source>
</evidence>